<organism evidence="5 6">
    <name type="scientific">Cyanidioschyzon merolae (strain NIES-3377 / 10D)</name>
    <name type="common">Unicellular red alga</name>
    <dbReference type="NCBI Taxonomy" id="280699"/>
    <lineage>
        <taxon>Eukaryota</taxon>
        <taxon>Rhodophyta</taxon>
        <taxon>Bangiophyceae</taxon>
        <taxon>Cyanidiales</taxon>
        <taxon>Cyanidiaceae</taxon>
        <taxon>Cyanidioschyzon</taxon>
    </lineage>
</organism>
<reference evidence="5 6" key="2">
    <citation type="journal article" date="2007" name="BMC Biol.">
        <title>A 100%-complete sequence reveals unusually simple genomic features in the hot-spring red alga Cyanidioschyzon merolae.</title>
        <authorList>
            <person name="Nozaki H."/>
            <person name="Takano H."/>
            <person name="Misumi O."/>
            <person name="Terasawa K."/>
            <person name="Matsuzaki M."/>
            <person name="Maruyama S."/>
            <person name="Nishida K."/>
            <person name="Yagisawa F."/>
            <person name="Yoshida Y."/>
            <person name="Fujiwara T."/>
            <person name="Takio S."/>
            <person name="Tamura K."/>
            <person name="Chung S.J."/>
            <person name="Nakamura S."/>
            <person name="Kuroiwa H."/>
            <person name="Tanaka K."/>
            <person name="Sato N."/>
            <person name="Kuroiwa T."/>
        </authorList>
    </citation>
    <scope>NUCLEOTIDE SEQUENCE [LARGE SCALE GENOMIC DNA]</scope>
    <source>
        <strain evidence="5 6">10D</strain>
    </source>
</reference>
<dbReference type="AlphaFoldDB" id="M1V5A3"/>
<dbReference type="EMBL" id="AP006492">
    <property type="protein sequence ID" value="BAM80320.1"/>
    <property type="molecule type" value="Genomic_DNA"/>
</dbReference>
<evidence type="ECO:0000256" key="1">
    <source>
        <dbReference type="ARBA" id="ARBA00004370"/>
    </source>
</evidence>
<dbReference type="Proteomes" id="UP000007014">
    <property type="component" value="Chromosome 10"/>
</dbReference>
<proteinExistence type="predicted"/>
<dbReference type="Gene3D" id="2.40.160.50">
    <property type="entry name" value="membrane protein fhac: a member of the omp85/tpsb transporter family"/>
    <property type="match status" value="1"/>
</dbReference>
<feature type="region of interest" description="Disordered" evidence="3">
    <location>
        <begin position="632"/>
        <end position="660"/>
    </location>
</feature>
<dbReference type="Pfam" id="PF01103">
    <property type="entry name" value="Omp85"/>
    <property type="match status" value="1"/>
</dbReference>
<name>M1V5A3_CYAM1</name>
<evidence type="ECO:0000313" key="5">
    <source>
        <dbReference type="EMBL" id="BAM80320.1"/>
    </source>
</evidence>
<keyword evidence="6" id="KW-1185">Reference proteome</keyword>
<dbReference type="GeneID" id="16993924"/>
<feature type="compositionally biased region" description="Basic and acidic residues" evidence="3">
    <location>
        <begin position="554"/>
        <end position="568"/>
    </location>
</feature>
<feature type="region of interest" description="Disordered" evidence="3">
    <location>
        <begin position="28"/>
        <end position="51"/>
    </location>
</feature>
<evidence type="ECO:0000313" key="6">
    <source>
        <dbReference type="Proteomes" id="UP000007014"/>
    </source>
</evidence>
<gene>
    <name evidence="5" type="ORF">CYME_CMJ202C</name>
</gene>
<sequence>MCVLGFLAGDPLRVGAHALKICTRSIASRERRRNAPRKQFPADRTGQRWHRSTTWLSKRGEPLTCSWQSQMLDSMARSRRKRHRNTTKPGVKRSWCGSIGDRTLRGGGGRGGNSYVDGVAGGFPDLPNRGSFLLWLTLCWHTVQVWLRAPTALALSVPTAATEEEAAEIYAEHPNDQTKGPLRQVVLRGPVDRLLLPRDRLEQAVNRILQANQNADASIDYTAIRRSIDSLNAFYGEHGYPLALVRRAPDTPIKDGILVLEAYEPLVARVLVEYVDANQEPCSGRTHASVIARALGYDGLGVEKEMPDHQRHSRKSRSAQKACPRKVPFRWTEQHFQRLQQLGLFESVTADVRVIDAVTPHDSPAAEGQVAQAERCAEIGDVELTLRVRERPFHRFEPGITLSRGKLYGDLTLEDANVAGRGIRFQADIRSKPDRSDDAAHIVLQNPRLGSKAGGYQVRLFESRSTAVGSRRGVEVTLMAPQLWSAPTDEARRSSRTWLRPAAWRSVMERTLQLWNIQTGVLCEQVRMFPSGMNPGQTASSSLPASADGASARRNRDESTTEASTARERSFTHLVLNSSAIRDTRSDPLHPQAGYRLALHAAYAVPVTTSNPEYSRFGFTGSVYKKIPPIRGLLRRRRRKQTEQPETSHQNQEQDEEQPARACVALLAEARVSSASLPESERYPFGGLATVRGMREGSLGQVGSFARTCAEFRYPLDKRLVFVAFTDWGSEIQPPSHLVRFPKLFRRGAHGHRLGTVVDSASAESTSSGVDAPASAGSIQRSSTASGVISVGLGLRVLGALRMECGWILDRAPGGSGGGFPNWRLSRDGYWHIGLVDVSY</sequence>
<feature type="region of interest" description="Disordered" evidence="3">
    <location>
        <begin position="533"/>
        <end position="568"/>
    </location>
</feature>
<keyword evidence="2" id="KW-0472">Membrane</keyword>
<dbReference type="RefSeq" id="XP_005534927.1">
    <property type="nucleotide sequence ID" value="XM_005534870.1"/>
</dbReference>
<dbReference type="Gramene" id="CMJ202CT">
    <property type="protein sequence ID" value="CMJ202CT"/>
    <property type="gene ID" value="CMJ202C"/>
</dbReference>
<dbReference type="KEGG" id="cme:CYME_CMJ202C"/>
<evidence type="ECO:0000256" key="2">
    <source>
        <dbReference type="ARBA" id="ARBA00023136"/>
    </source>
</evidence>
<dbReference type="HOGENOM" id="CLU_338700_0_0_1"/>
<dbReference type="PANTHER" id="PTHR12815:SF42">
    <property type="entry name" value="BACTERIAL SURFACE ANTIGEN (D15) DOMAIN-CONTAINING PROTEIN"/>
    <property type="match status" value="1"/>
</dbReference>
<dbReference type="InterPro" id="IPR000184">
    <property type="entry name" value="Bac_surfAg_D15"/>
</dbReference>
<evidence type="ECO:0000256" key="3">
    <source>
        <dbReference type="SAM" id="MobiDB-lite"/>
    </source>
</evidence>
<dbReference type="OrthoDB" id="2013615at2759"/>
<dbReference type="GO" id="GO:0019867">
    <property type="term" value="C:outer membrane"/>
    <property type="evidence" value="ECO:0007669"/>
    <property type="project" value="InterPro"/>
</dbReference>
<protein>
    <submittedName>
        <fullName evidence="5">Similar to chloroplast import-associated channel Toc75</fullName>
    </submittedName>
</protein>
<feature type="compositionally biased region" description="Polar residues" evidence="3">
    <location>
        <begin position="534"/>
        <end position="544"/>
    </location>
</feature>
<comment type="subcellular location">
    <subcellularLocation>
        <location evidence="1">Membrane</location>
    </subcellularLocation>
</comment>
<evidence type="ECO:0000259" key="4">
    <source>
        <dbReference type="Pfam" id="PF01103"/>
    </source>
</evidence>
<dbReference type="PANTHER" id="PTHR12815">
    <property type="entry name" value="SORTING AND ASSEMBLY MACHINERY SAMM50 PROTEIN FAMILY MEMBER"/>
    <property type="match status" value="1"/>
</dbReference>
<accession>M1V5A3</accession>
<feature type="domain" description="Bacterial surface antigen (D15)" evidence="4">
    <location>
        <begin position="552"/>
        <end position="798"/>
    </location>
</feature>
<dbReference type="InterPro" id="IPR039910">
    <property type="entry name" value="D15-like"/>
</dbReference>
<reference evidence="5 6" key="1">
    <citation type="journal article" date="2004" name="Nature">
        <title>Genome sequence of the ultrasmall unicellular red alga Cyanidioschyzon merolae 10D.</title>
        <authorList>
            <person name="Matsuzaki M."/>
            <person name="Misumi O."/>
            <person name="Shin-i T."/>
            <person name="Maruyama S."/>
            <person name="Takahara M."/>
            <person name="Miyagishima S."/>
            <person name="Mori T."/>
            <person name="Nishida K."/>
            <person name="Yagisawa F."/>
            <person name="Nishida K."/>
            <person name="Yoshida Y."/>
            <person name="Nishimura Y."/>
            <person name="Nakao S."/>
            <person name="Kobayashi T."/>
            <person name="Momoyama Y."/>
            <person name="Higashiyama T."/>
            <person name="Minoda A."/>
            <person name="Sano M."/>
            <person name="Nomoto H."/>
            <person name="Oishi K."/>
            <person name="Hayashi H."/>
            <person name="Ohta F."/>
            <person name="Nishizaka S."/>
            <person name="Haga S."/>
            <person name="Miura S."/>
            <person name="Morishita T."/>
            <person name="Kabeya Y."/>
            <person name="Terasawa K."/>
            <person name="Suzuki Y."/>
            <person name="Ishii Y."/>
            <person name="Asakawa S."/>
            <person name="Takano H."/>
            <person name="Ohta N."/>
            <person name="Kuroiwa H."/>
            <person name="Tanaka K."/>
            <person name="Shimizu N."/>
            <person name="Sugano S."/>
            <person name="Sato N."/>
            <person name="Nozaki H."/>
            <person name="Ogasawara N."/>
            <person name="Kohara Y."/>
            <person name="Kuroiwa T."/>
        </authorList>
    </citation>
    <scope>NUCLEOTIDE SEQUENCE [LARGE SCALE GENOMIC DNA]</scope>
    <source>
        <strain evidence="5 6">10D</strain>
    </source>
</reference>